<feature type="region of interest" description="Disordered" evidence="7">
    <location>
        <begin position="432"/>
        <end position="456"/>
    </location>
</feature>
<evidence type="ECO:0000256" key="3">
    <source>
        <dbReference type="ARBA" id="ARBA00022723"/>
    </source>
</evidence>
<dbReference type="CDD" id="cd16029">
    <property type="entry name" value="4-S"/>
    <property type="match status" value="1"/>
</dbReference>
<comment type="caution">
    <text evidence="10">The sequence shown here is derived from an EMBL/GenBank/DDBJ whole genome shotgun (WGS) entry which is preliminary data.</text>
</comment>
<accession>A0AAV3YIS5</accession>
<evidence type="ECO:0000256" key="7">
    <source>
        <dbReference type="SAM" id="MobiDB-lite"/>
    </source>
</evidence>
<gene>
    <name evidence="10" type="ORF">PoB_000929200</name>
</gene>
<protein>
    <submittedName>
        <fullName evidence="10">Alpha-mannosidase</fullName>
    </submittedName>
</protein>
<sequence>MGVFTALRSGGLVLAVACFLLTSAVTHAKTRSTSQPNIVFVLADDYGYNDVGYHGDQIRTPVLDSLAKSGVILENYYVQPVCTPTRSQLLSGRYQIHTGLQHGVISNSQPNGLPLDCPTIADKLKESGYSTHMAGKWHVGFYKEDYLPHRRGFDTFYGYLGGKDDYYDHTQDYWFWPYLDWRDEKGPIFDEKGNYSAQLLTNRAINIIKSHSRSSNSKPFFLYLAYQSVHGPLQVPDRYTKQYDSIRNRIRRIYAGMVSAMDEGVGNLTQVLKDTGLWDNTVFIFSTDNGGANMAGGNNYPLRGQKTELWEGGVRGVGFVTGGALDKHRAPKASGTVNKELIHVSDWFPTLVRLSGGSLNGTKGLDGFDQWDTISHNKTVLSCEEVKEDPLKNLWLFNITADPTEHTDLSEEKPDVVVSMLKMIKSFNDTAVPPRFPSDDPMANPSLHGDVWSPWQ</sequence>
<dbReference type="InterPro" id="IPR017850">
    <property type="entry name" value="Alkaline_phosphatase_core_sf"/>
</dbReference>
<feature type="domain" description="Sulfatase N-terminal" evidence="9">
    <location>
        <begin position="36"/>
        <end position="356"/>
    </location>
</feature>
<comment type="cofactor">
    <cofactor evidence="1">
        <name>Ca(2+)</name>
        <dbReference type="ChEBI" id="CHEBI:29108"/>
    </cofactor>
</comment>
<dbReference type="GO" id="GO:0046872">
    <property type="term" value="F:metal ion binding"/>
    <property type="evidence" value="ECO:0007669"/>
    <property type="project" value="UniProtKB-KW"/>
</dbReference>
<dbReference type="Pfam" id="PF00884">
    <property type="entry name" value="Sulfatase"/>
    <property type="match status" value="1"/>
</dbReference>
<keyword evidence="3" id="KW-0479">Metal-binding</keyword>
<keyword evidence="5" id="KW-0106">Calcium</keyword>
<dbReference type="PANTHER" id="PTHR10342">
    <property type="entry name" value="ARYLSULFATASE"/>
    <property type="match status" value="1"/>
</dbReference>
<dbReference type="Proteomes" id="UP000735302">
    <property type="component" value="Unassembled WGS sequence"/>
</dbReference>
<reference evidence="10 11" key="1">
    <citation type="journal article" date="2021" name="Elife">
        <title>Chloroplast acquisition without the gene transfer in kleptoplastic sea slugs, Plakobranchus ocellatus.</title>
        <authorList>
            <person name="Maeda T."/>
            <person name="Takahashi S."/>
            <person name="Yoshida T."/>
            <person name="Shimamura S."/>
            <person name="Takaki Y."/>
            <person name="Nagai Y."/>
            <person name="Toyoda A."/>
            <person name="Suzuki Y."/>
            <person name="Arimoto A."/>
            <person name="Ishii H."/>
            <person name="Satoh N."/>
            <person name="Nishiyama T."/>
            <person name="Hasebe M."/>
            <person name="Maruyama T."/>
            <person name="Minagawa J."/>
            <person name="Obokata J."/>
            <person name="Shigenobu S."/>
        </authorList>
    </citation>
    <scope>NUCLEOTIDE SEQUENCE [LARGE SCALE GENOMIC DNA]</scope>
</reference>
<organism evidence="10 11">
    <name type="scientific">Plakobranchus ocellatus</name>
    <dbReference type="NCBI Taxonomy" id="259542"/>
    <lineage>
        <taxon>Eukaryota</taxon>
        <taxon>Metazoa</taxon>
        <taxon>Spiralia</taxon>
        <taxon>Lophotrochozoa</taxon>
        <taxon>Mollusca</taxon>
        <taxon>Gastropoda</taxon>
        <taxon>Heterobranchia</taxon>
        <taxon>Euthyneura</taxon>
        <taxon>Panpulmonata</taxon>
        <taxon>Sacoglossa</taxon>
        <taxon>Placobranchoidea</taxon>
        <taxon>Plakobranchidae</taxon>
        <taxon>Plakobranchus</taxon>
    </lineage>
</organism>
<proteinExistence type="inferred from homology"/>
<dbReference type="InterPro" id="IPR024607">
    <property type="entry name" value="Sulfatase_CS"/>
</dbReference>
<evidence type="ECO:0000259" key="9">
    <source>
        <dbReference type="Pfam" id="PF00884"/>
    </source>
</evidence>
<dbReference type="AlphaFoldDB" id="A0AAV3YIS5"/>
<evidence type="ECO:0000256" key="1">
    <source>
        <dbReference type="ARBA" id="ARBA00001913"/>
    </source>
</evidence>
<keyword evidence="6" id="KW-0325">Glycoprotein</keyword>
<evidence type="ECO:0000313" key="11">
    <source>
        <dbReference type="Proteomes" id="UP000735302"/>
    </source>
</evidence>
<dbReference type="InterPro" id="IPR047115">
    <property type="entry name" value="ARSB"/>
</dbReference>
<dbReference type="SUPFAM" id="SSF53649">
    <property type="entry name" value="Alkaline phosphatase-like"/>
    <property type="match status" value="1"/>
</dbReference>
<name>A0AAV3YIS5_9GAST</name>
<evidence type="ECO:0000256" key="6">
    <source>
        <dbReference type="ARBA" id="ARBA00023180"/>
    </source>
</evidence>
<evidence type="ECO:0000256" key="8">
    <source>
        <dbReference type="SAM" id="SignalP"/>
    </source>
</evidence>
<evidence type="ECO:0000256" key="4">
    <source>
        <dbReference type="ARBA" id="ARBA00022801"/>
    </source>
</evidence>
<evidence type="ECO:0000313" key="10">
    <source>
        <dbReference type="EMBL" id="GFN82786.1"/>
    </source>
</evidence>
<dbReference type="GO" id="GO:0008484">
    <property type="term" value="F:sulfuric ester hydrolase activity"/>
    <property type="evidence" value="ECO:0007669"/>
    <property type="project" value="InterPro"/>
</dbReference>
<comment type="similarity">
    <text evidence="2">Belongs to the sulfatase family.</text>
</comment>
<keyword evidence="11" id="KW-1185">Reference proteome</keyword>
<dbReference type="Gene3D" id="3.40.720.10">
    <property type="entry name" value="Alkaline Phosphatase, subunit A"/>
    <property type="match status" value="1"/>
</dbReference>
<dbReference type="InterPro" id="IPR000917">
    <property type="entry name" value="Sulfatase_N"/>
</dbReference>
<keyword evidence="4" id="KW-0378">Hydrolase</keyword>
<evidence type="ECO:0000256" key="2">
    <source>
        <dbReference type="ARBA" id="ARBA00008779"/>
    </source>
</evidence>
<dbReference type="PROSITE" id="PS00149">
    <property type="entry name" value="SULFATASE_2"/>
    <property type="match status" value="1"/>
</dbReference>
<feature type="chain" id="PRO_5043315674" evidence="8">
    <location>
        <begin position="29"/>
        <end position="456"/>
    </location>
</feature>
<keyword evidence="8" id="KW-0732">Signal</keyword>
<evidence type="ECO:0000256" key="5">
    <source>
        <dbReference type="ARBA" id="ARBA00022837"/>
    </source>
</evidence>
<dbReference type="PANTHER" id="PTHR10342:SF274">
    <property type="entry name" value="ARYLSULFATASE B"/>
    <property type="match status" value="1"/>
</dbReference>
<dbReference type="EMBL" id="BLXT01001037">
    <property type="protein sequence ID" value="GFN82786.1"/>
    <property type="molecule type" value="Genomic_DNA"/>
</dbReference>
<feature type="signal peptide" evidence="8">
    <location>
        <begin position="1"/>
        <end position="28"/>
    </location>
</feature>